<comment type="subcellular location">
    <subcellularLocation>
        <location evidence="1">Nucleus</location>
    </subcellularLocation>
</comment>
<dbReference type="CDD" id="cd12148">
    <property type="entry name" value="fungal_TF_MHR"/>
    <property type="match status" value="1"/>
</dbReference>
<evidence type="ECO:0000256" key="5">
    <source>
        <dbReference type="ARBA" id="ARBA00023242"/>
    </source>
</evidence>
<keyword evidence="5" id="KW-0539">Nucleus</keyword>
<dbReference type="Pfam" id="PF04082">
    <property type="entry name" value="Fungal_trans"/>
    <property type="match status" value="1"/>
</dbReference>
<keyword evidence="2" id="KW-0479">Metal-binding</keyword>
<dbReference type="PANTHER" id="PTHR47338">
    <property type="entry name" value="ZN(II)2CYS6 TRANSCRIPTION FACTOR (EUROFUNG)-RELATED"/>
    <property type="match status" value="1"/>
</dbReference>
<gene>
    <name evidence="8" type="primary">BOA15</name>
    <name evidence="8" type="ORF">Cob_v005280</name>
</gene>
<dbReference type="OrthoDB" id="3862662at2759"/>
<evidence type="ECO:0000313" key="9">
    <source>
        <dbReference type="Proteomes" id="UP000014480"/>
    </source>
</evidence>
<keyword evidence="4" id="KW-0804">Transcription</keyword>
<proteinExistence type="predicted"/>
<dbReference type="PROSITE" id="PS00463">
    <property type="entry name" value="ZN2_CY6_FUNGAL_1"/>
    <property type="match status" value="1"/>
</dbReference>
<dbReference type="Pfam" id="PF00172">
    <property type="entry name" value="Zn_clus"/>
    <property type="match status" value="1"/>
</dbReference>
<reference evidence="9" key="1">
    <citation type="journal article" date="2013" name="New Phytol.">
        <title>Comparative genomic and transcriptomic analyses reveal the hemibiotrophic stage shift of Colletotrichum fungi.</title>
        <authorList>
            <person name="Gan P."/>
            <person name="Ikeda K."/>
            <person name="Irieda H."/>
            <person name="Narusaka M."/>
            <person name="O'Connell R.J."/>
            <person name="Narusaka Y."/>
            <person name="Takano Y."/>
            <person name="Kubo Y."/>
            <person name="Shirasu K."/>
        </authorList>
    </citation>
    <scope>NUCLEOTIDE SEQUENCE [LARGE SCALE GENOMIC DNA]</scope>
    <source>
        <strain evidence="9">104-T / ATCC 96160 / CBS 514.97 / LARS 414 / MAFF 240422</strain>
    </source>
</reference>
<dbReference type="CDD" id="cd00067">
    <property type="entry name" value="GAL4"/>
    <property type="match status" value="1"/>
</dbReference>
<keyword evidence="9" id="KW-1185">Reference proteome</keyword>
<dbReference type="GO" id="GO:0000981">
    <property type="term" value="F:DNA-binding transcription factor activity, RNA polymerase II-specific"/>
    <property type="evidence" value="ECO:0007669"/>
    <property type="project" value="InterPro"/>
</dbReference>
<name>A0A484FU56_COLOR</name>
<dbReference type="InterPro" id="IPR007219">
    <property type="entry name" value="XnlR_reg_dom"/>
</dbReference>
<evidence type="ECO:0000256" key="4">
    <source>
        <dbReference type="ARBA" id="ARBA00023163"/>
    </source>
</evidence>
<dbReference type="GO" id="GO:0005634">
    <property type="term" value="C:nucleus"/>
    <property type="evidence" value="ECO:0007669"/>
    <property type="project" value="UniProtKB-SubCell"/>
</dbReference>
<dbReference type="SMART" id="SM00066">
    <property type="entry name" value="GAL4"/>
    <property type="match status" value="1"/>
</dbReference>
<evidence type="ECO:0000256" key="2">
    <source>
        <dbReference type="ARBA" id="ARBA00022723"/>
    </source>
</evidence>
<dbReference type="STRING" id="1213857.A0A484FU56"/>
<dbReference type="PANTHER" id="PTHR47338:SF20">
    <property type="entry name" value="ZN(II)2CYS6 TRANSCRIPTION FACTOR (EUROFUNG)"/>
    <property type="match status" value="1"/>
</dbReference>
<feature type="compositionally biased region" description="Polar residues" evidence="6">
    <location>
        <begin position="75"/>
        <end position="87"/>
    </location>
</feature>
<feature type="domain" description="Zn(2)-C6 fungal-type" evidence="7">
    <location>
        <begin position="23"/>
        <end position="53"/>
    </location>
</feature>
<sequence>MSSSVLSMSEGISGAATGRAAQSCRQCRRLKRRCPRELPSCSLCVRLGKKCQFPAGRKPYGSPGDEADEPLVSPHMSQLNSTPSTTSGVSGDLAAAPGFPDTFFLDTEDFQPISHDKLYCTAAVPQYVSELLGLDAPLVCERYFDTVDLWFPFVSRKKLRQDLEFGVSADMASLLLCMKLATEVPFNNFLSADASPTYEAARRYATTLEVTFPMSLRVLQSLVLIATYEVGHGIFPTAYLTVGRAARLGLLRGVHDRKNVTQIFQTPPTWTHWEEERRTWWAITILERYMNLGPKGLALATPEPVQGELLPASDADWFRGALGTSQPLFTMGFSTDSEVGPFARVCQASHILGRVLSHRNSKRDGMLPQGILDEAAQLDATLTALDAHLAQASADTASTVDVALCTVARLNLFQGYACIQPGAVGERLPAESEMQKTSVRGLKQIIAVRAPTLALTVLQQGAQTSDGLSPLLIQVLYDIATECQWLIREGEIVEGADTTLSLAADALKLLSQRWSVAEKCLNKDMNTRLLRRGSVESASSYIRS</sequence>
<dbReference type="SUPFAM" id="SSF57701">
    <property type="entry name" value="Zn2/Cys6 DNA-binding domain"/>
    <property type="match status" value="1"/>
</dbReference>
<dbReference type="EMBL" id="AMCV02000013">
    <property type="protein sequence ID" value="TDZ21670.1"/>
    <property type="molecule type" value="Genomic_DNA"/>
</dbReference>
<dbReference type="Proteomes" id="UP000014480">
    <property type="component" value="Unassembled WGS sequence"/>
</dbReference>
<dbReference type="InterPro" id="IPR001138">
    <property type="entry name" value="Zn2Cys6_DnaBD"/>
</dbReference>
<evidence type="ECO:0000256" key="6">
    <source>
        <dbReference type="SAM" id="MobiDB-lite"/>
    </source>
</evidence>
<dbReference type="Gene3D" id="4.10.240.10">
    <property type="entry name" value="Zn(2)-C6 fungal-type DNA-binding domain"/>
    <property type="match status" value="1"/>
</dbReference>
<feature type="region of interest" description="Disordered" evidence="6">
    <location>
        <begin position="58"/>
        <end position="87"/>
    </location>
</feature>
<organism evidence="8 9">
    <name type="scientific">Colletotrichum orbiculare (strain 104-T / ATCC 96160 / CBS 514.97 / LARS 414 / MAFF 240422)</name>
    <name type="common">Cucumber anthracnose fungus</name>
    <name type="synonym">Colletotrichum lagenarium</name>
    <dbReference type="NCBI Taxonomy" id="1213857"/>
    <lineage>
        <taxon>Eukaryota</taxon>
        <taxon>Fungi</taxon>
        <taxon>Dikarya</taxon>
        <taxon>Ascomycota</taxon>
        <taxon>Pezizomycotina</taxon>
        <taxon>Sordariomycetes</taxon>
        <taxon>Hypocreomycetidae</taxon>
        <taxon>Glomerellales</taxon>
        <taxon>Glomerellaceae</taxon>
        <taxon>Colletotrichum</taxon>
        <taxon>Colletotrichum orbiculare species complex</taxon>
    </lineage>
</organism>
<dbReference type="GO" id="GO:0003677">
    <property type="term" value="F:DNA binding"/>
    <property type="evidence" value="ECO:0007669"/>
    <property type="project" value="InterPro"/>
</dbReference>
<dbReference type="AlphaFoldDB" id="A0A484FU56"/>
<dbReference type="PROSITE" id="PS50048">
    <property type="entry name" value="ZN2_CY6_FUNGAL_2"/>
    <property type="match status" value="1"/>
</dbReference>
<evidence type="ECO:0000313" key="8">
    <source>
        <dbReference type="EMBL" id="TDZ21670.1"/>
    </source>
</evidence>
<reference evidence="9" key="2">
    <citation type="journal article" date="2019" name="Mol. Plant Microbe Interact.">
        <title>Genome sequence resources for four phytopathogenic fungi from the Colletotrichum orbiculare species complex.</title>
        <authorList>
            <person name="Gan P."/>
            <person name="Tsushima A."/>
            <person name="Narusaka M."/>
            <person name="Narusaka Y."/>
            <person name="Takano Y."/>
            <person name="Kubo Y."/>
            <person name="Shirasu K."/>
        </authorList>
    </citation>
    <scope>GENOME REANNOTATION</scope>
    <source>
        <strain evidence="9">104-T / ATCC 96160 / CBS 514.97 / LARS 414 / MAFF 240422</strain>
    </source>
</reference>
<evidence type="ECO:0000256" key="1">
    <source>
        <dbReference type="ARBA" id="ARBA00004123"/>
    </source>
</evidence>
<dbReference type="InterPro" id="IPR050815">
    <property type="entry name" value="TF_fung"/>
</dbReference>
<dbReference type="GO" id="GO:0006351">
    <property type="term" value="P:DNA-templated transcription"/>
    <property type="evidence" value="ECO:0007669"/>
    <property type="project" value="InterPro"/>
</dbReference>
<dbReference type="InterPro" id="IPR036864">
    <property type="entry name" value="Zn2-C6_fun-type_DNA-bd_sf"/>
</dbReference>
<dbReference type="GO" id="GO:0008270">
    <property type="term" value="F:zinc ion binding"/>
    <property type="evidence" value="ECO:0007669"/>
    <property type="project" value="InterPro"/>
</dbReference>
<comment type="caution">
    <text evidence="8">The sequence shown here is derived from an EMBL/GenBank/DDBJ whole genome shotgun (WGS) entry which is preliminary data.</text>
</comment>
<keyword evidence="3" id="KW-0805">Transcription regulation</keyword>
<protein>
    <submittedName>
        <fullName evidence="8">Transcription factor BOA15</fullName>
    </submittedName>
</protein>
<evidence type="ECO:0000259" key="7">
    <source>
        <dbReference type="PROSITE" id="PS50048"/>
    </source>
</evidence>
<evidence type="ECO:0000256" key="3">
    <source>
        <dbReference type="ARBA" id="ARBA00023015"/>
    </source>
</evidence>
<accession>A0A484FU56</accession>